<accession>A0A255YSV5</accession>
<dbReference type="PANTHER" id="PTHR38474:SF1">
    <property type="entry name" value="SLR0299 PROTEIN"/>
    <property type="match status" value="1"/>
</dbReference>
<dbReference type="SUPFAM" id="SSF52777">
    <property type="entry name" value="CoA-dependent acyltransferases"/>
    <property type="match status" value="1"/>
</dbReference>
<dbReference type="PANTHER" id="PTHR38474">
    <property type="entry name" value="SLR0299 PROTEIN"/>
    <property type="match status" value="1"/>
</dbReference>
<dbReference type="InterPro" id="IPR023213">
    <property type="entry name" value="CAT-like_dom_sf"/>
</dbReference>
<dbReference type="Gene3D" id="3.30.559.10">
    <property type="entry name" value="Chloramphenicol acetyltransferase-like domain"/>
    <property type="match status" value="1"/>
</dbReference>
<evidence type="ECO:0000313" key="2">
    <source>
        <dbReference type="Proteomes" id="UP000216998"/>
    </source>
</evidence>
<organism evidence="1 2">
    <name type="scientific">Niveispirillum lacus</name>
    <dbReference type="NCBI Taxonomy" id="1981099"/>
    <lineage>
        <taxon>Bacteria</taxon>
        <taxon>Pseudomonadati</taxon>
        <taxon>Pseudomonadota</taxon>
        <taxon>Alphaproteobacteria</taxon>
        <taxon>Rhodospirillales</taxon>
        <taxon>Azospirillaceae</taxon>
        <taxon>Niveispirillum</taxon>
    </lineage>
</organism>
<dbReference type="EMBL" id="NOXU01000031">
    <property type="protein sequence ID" value="OYQ32307.1"/>
    <property type="molecule type" value="Genomic_DNA"/>
</dbReference>
<proteinExistence type="predicted"/>
<gene>
    <name evidence="1" type="ORF">CHU95_15985</name>
</gene>
<name>A0A255YSV5_9PROT</name>
<dbReference type="SMART" id="SM01059">
    <property type="entry name" value="CAT"/>
    <property type="match status" value="1"/>
</dbReference>
<keyword evidence="2" id="KW-1185">Reference proteome</keyword>
<evidence type="ECO:0000313" key="1">
    <source>
        <dbReference type="EMBL" id="OYQ32307.1"/>
    </source>
</evidence>
<dbReference type="GO" id="GO:0008811">
    <property type="term" value="F:chloramphenicol O-acetyltransferase activity"/>
    <property type="evidence" value="ECO:0007669"/>
    <property type="project" value="InterPro"/>
</dbReference>
<sequence>MPRIGSGTRQGSTELIDRSRQIALFDRYDQPAVNIAAVADCPDFVTPAKEAGIPPFARVLHAIGRASLDIPHMRLRLLEKRVSAVASLTLSYTVIGRDQNLNFSTIPYDSDFRSFLAAYLTDRELARNAVELRLKPLTNRDYIFATCLPWLRFTSIQHPMARFGDCSIPNIAIGKFGQRNGRVDFPVAVQAHHGLVDGLHIAQFIARLEEVLAEAVNDPTR</sequence>
<reference evidence="1 2" key="1">
    <citation type="submission" date="2017-07" db="EMBL/GenBank/DDBJ databases">
        <title>Niveispirillum cyanobacteriorum sp. nov., isolated from cyanobacterial aggregates in a eutrophic lake.</title>
        <authorList>
            <person name="Cai H."/>
        </authorList>
    </citation>
    <scope>NUCLEOTIDE SEQUENCE [LARGE SCALE GENOMIC DNA]</scope>
    <source>
        <strain evidence="2">TH1-14</strain>
    </source>
</reference>
<dbReference type="InterPro" id="IPR001707">
    <property type="entry name" value="Cmp_AcTrfase"/>
</dbReference>
<dbReference type="AlphaFoldDB" id="A0A255YSV5"/>
<evidence type="ECO:0008006" key="3">
    <source>
        <dbReference type="Google" id="ProtNLM"/>
    </source>
</evidence>
<dbReference type="Pfam" id="PF00302">
    <property type="entry name" value="CAT"/>
    <property type="match status" value="1"/>
</dbReference>
<dbReference type="OrthoDB" id="9801766at2"/>
<protein>
    <recommendedName>
        <fullName evidence="3">Chloramphenicol acetyltransferase</fullName>
    </recommendedName>
</protein>
<comment type="caution">
    <text evidence="1">The sequence shown here is derived from an EMBL/GenBank/DDBJ whole genome shotgun (WGS) entry which is preliminary data.</text>
</comment>
<dbReference type="Proteomes" id="UP000216998">
    <property type="component" value="Unassembled WGS sequence"/>
</dbReference>